<evidence type="ECO:0000313" key="5">
    <source>
        <dbReference type="Proteomes" id="UP000252415"/>
    </source>
</evidence>
<dbReference type="GO" id="GO:0006281">
    <property type="term" value="P:DNA repair"/>
    <property type="evidence" value="ECO:0007669"/>
    <property type="project" value="InterPro"/>
</dbReference>
<dbReference type="AlphaFoldDB" id="A0A368VUH5"/>
<dbReference type="OrthoDB" id="5503604at2"/>
<evidence type="ECO:0000259" key="3">
    <source>
        <dbReference type="PROSITE" id="PS50160"/>
    </source>
</evidence>
<dbReference type="PANTHER" id="PTHR45674">
    <property type="entry name" value="DNA LIGASE 1/3 FAMILY MEMBER"/>
    <property type="match status" value="1"/>
</dbReference>
<feature type="domain" description="ATP-dependent DNA ligase family profile" evidence="3">
    <location>
        <begin position="112"/>
        <end position="192"/>
    </location>
</feature>
<dbReference type="PROSITE" id="PS50160">
    <property type="entry name" value="DNA_LIGASE_A3"/>
    <property type="match status" value="1"/>
</dbReference>
<gene>
    <name evidence="4" type="ORF">DFP97_110103</name>
</gene>
<sequence length="220" mass="25798">MFMKPMLMTEREKPFDDERYLFEPIIDGHRLQLSFVANKTKLYTRHFYDVTRQYPELHNVPLKEPADIVLDGEVAYVNPDTGAIEFDTLLERYKMKKDARIRDGKALYPVIYFVFDILHYNGADVRQQPLLERKKLLNDILEDNAYYKKMLFVEGEGTVLFDLVKRSELEGIACKRKDSLYFEGRSDSWLKVVNAEYADLRMSPVRKGVKAAERTVTQPV</sequence>
<dbReference type="SUPFAM" id="SSF56091">
    <property type="entry name" value="DNA ligase/mRNA capping enzyme, catalytic domain"/>
    <property type="match status" value="1"/>
</dbReference>
<comment type="caution">
    <text evidence="4">The sequence shown here is derived from an EMBL/GenBank/DDBJ whole genome shotgun (WGS) entry which is preliminary data.</text>
</comment>
<dbReference type="InterPro" id="IPR012310">
    <property type="entry name" value="DNA_ligase_ATP-dep_cent"/>
</dbReference>
<dbReference type="Gene3D" id="3.30.470.30">
    <property type="entry name" value="DNA ligase/mRNA capping enzyme"/>
    <property type="match status" value="1"/>
</dbReference>
<dbReference type="GO" id="GO:0003910">
    <property type="term" value="F:DNA ligase (ATP) activity"/>
    <property type="evidence" value="ECO:0007669"/>
    <property type="project" value="InterPro"/>
</dbReference>
<dbReference type="InterPro" id="IPR050191">
    <property type="entry name" value="ATP-dep_DNA_ligase"/>
</dbReference>
<keyword evidence="5" id="KW-1185">Reference proteome</keyword>
<name>A0A368VUH5_9BACL</name>
<dbReference type="Proteomes" id="UP000252415">
    <property type="component" value="Unassembled WGS sequence"/>
</dbReference>
<dbReference type="Gene3D" id="3.30.1490.70">
    <property type="match status" value="1"/>
</dbReference>
<proteinExistence type="inferred from homology"/>
<dbReference type="GO" id="GO:0006310">
    <property type="term" value="P:DNA recombination"/>
    <property type="evidence" value="ECO:0007669"/>
    <property type="project" value="InterPro"/>
</dbReference>
<dbReference type="Pfam" id="PF01068">
    <property type="entry name" value="DNA_ligase_A_M"/>
    <property type="match status" value="1"/>
</dbReference>
<dbReference type="GO" id="GO:0005524">
    <property type="term" value="F:ATP binding"/>
    <property type="evidence" value="ECO:0007669"/>
    <property type="project" value="InterPro"/>
</dbReference>
<organism evidence="4 5">
    <name type="scientific">Paenibacillus prosopidis</name>
    <dbReference type="NCBI Taxonomy" id="630520"/>
    <lineage>
        <taxon>Bacteria</taxon>
        <taxon>Bacillati</taxon>
        <taxon>Bacillota</taxon>
        <taxon>Bacilli</taxon>
        <taxon>Bacillales</taxon>
        <taxon>Paenibacillaceae</taxon>
        <taxon>Paenibacillus</taxon>
    </lineage>
</organism>
<evidence type="ECO:0000313" key="4">
    <source>
        <dbReference type="EMBL" id="RCW45515.1"/>
    </source>
</evidence>
<protein>
    <submittedName>
        <fullName evidence="4">DNA ligase-1</fullName>
    </submittedName>
</protein>
<dbReference type="PANTHER" id="PTHR45674:SF4">
    <property type="entry name" value="DNA LIGASE 1"/>
    <property type="match status" value="1"/>
</dbReference>
<reference evidence="4 5" key="1">
    <citation type="submission" date="2018-07" db="EMBL/GenBank/DDBJ databases">
        <title>Genomic Encyclopedia of Type Strains, Phase III (KMG-III): the genomes of soil and plant-associated and newly described type strains.</title>
        <authorList>
            <person name="Whitman W."/>
        </authorList>
    </citation>
    <scope>NUCLEOTIDE SEQUENCE [LARGE SCALE GENOMIC DNA]</scope>
    <source>
        <strain evidence="4 5">CECT 7506</strain>
    </source>
</reference>
<dbReference type="EMBL" id="QPJD01000010">
    <property type="protein sequence ID" value="RCW45515.1"/>
    <property type="molecule type" value="Genomic_DNA"/>
</dbReference>
<accession>A0A368VUH5</accession>
<keyword evidence="2 4" id="KW-0436">Ligase</keyword>
<comment type="similarity">
    <text evidence="1">Belongs to the ATP-dependent DNA ligase family.</text>
</comment>
<dbReference type="RefSeq" id="WP_114381362.1">
    <property type="nucleotide sequence ID" value="NZ_QPJD01000010.1"/>
</dbReference>
<evidence type="ECO:0000256" key="1">
    <source>
        <dbReference type="ARBA" id="ARBA00007572"/>
    </source>
</evidence>
<evidence type="ECO:0000256" key="2">
    <source>
        <dbReference type="ARBA" id="ARBA00022598"/>
    </source>
</evidence>